<evidence type="ECO:0000313" key="3">
    <source>
        <dbReference type="Proteomes" id="UP000261223"/>
    </source>
</evidence>
<name>A0A3E4UL08_BACSE</name>
<proteinExistence type="predicted"/>
<dbReference type="Proteomes" id="UP000261223">
    <property type="component" value="Unassembled WGS sequence"/>
</dbReference>
<organism evidence="2 3">
    <name type="scientific">Bacteroides stercoris</name>
    <dbReference type="NCBI Taxonomy" id="46506"/>
    <lineage>
        <taxon>Bacteria</taxon>
        <taxon>Pseudomonadati</taxon>
        <taxon>Bacteroidota</taxon>
        <taxon>Bacteroidia</taxon>
        <taxon>Bacteroidales</taxon>
        <taxon>Bacteroidaceae</taxon>
        <taxon>Bacteroides</taxon>
    </lineage>
</organism>
<dbReference type="RefSeq" id="WP_117742252.1">
    <property type="nucleotide sequence ID" value="NZ_QSSV01000019.1"/>
</dbReference>
<sequence length="316" mass="34341">MEKKTLLVAFMLLAVAFTSCNNESESVAVSNGELNITARIEGSTSTRAEKFDWEENDQLGVFVCNGTIEQPYLGNADRYTNVLFKHNGKGFFAQNVYLDENPAEIFAYFPYSQSGTVGSAIPVESTSQTDYLYGHSETPASITQKKVVIEMKHALSQVVFKLRKASTYNEGTGILQALTIENNDANNVFKTTGTLDLSTGSITGTSTDGVLTLMPGSTLLLTEEYQNVSSICLPVTATEGKNIKAVFTIDDRQFRYEFPVGTTWSPGYRNIYTLTVTNSSVDIGGDGSGDGTSDEGITIEPWADNKDSDISLVPIL</sequence>
<accession>A0A3E4UL08</accession>
<feature type="signal peptide" evidence="1">
    <location>
        <begin position="1"/>
        <end position="21"/>
    </location>
</feature>
<protein>
    <submittedName>
        <fullName evidence="2">Fimbrillin family protein</fullName>
    </submittedName>
</protein>
<keyword evidence="1" id="KW-0732">Signal</keyword>
<dbReference type="Gene3D" id="2.60.40.2630">
    <property type="match status" value="1"/>
</dbReference>
<reference evidence="2 3" key="1">
    <citation type="submission" date="2018-08" db="EMBL/GenBank/DDBJ databases">
        <title>A genome reference for cultivated species of the human gut microbiota.</title>
        <authorList>
            <person name="Zou Y."/>
            <person name="Xue W."/>
            <person name="Luo G."/>
        </authorList>
    </citation>
    <scope>NUCLEOTIDE SEQUENCE [LARGE SCALE GENOMIC DNA]</scope>
    <source>
        <strain evidence="2 3">TF03-6</strain>
    </source>
</reference>
<dbReference type="CDD" id="cd13120">
    <property type="entry name" value="BF2867_like_N"/>
    <property type="match status" value="1"/>
</dbReference>
<feature type="chain" id="PRO_5017754831" evidence="1">
    <location>
        <begin position="22"/>
        <end position="316"/>
    </location>
</feature>
<dbReference type="Gene3D" id="2.60.40.2620">
    <property type="entry name" value="Fimbrillin-like"/>
    <property type="match status" value="1"/>
</dbReference>
<evidence type="ECO:0000256" key="1">
    <source>
        <dbReference type="SAM" id="SignalP"/>
    </source>
</evidence>
<comment type="caution">
    <text evidence="2">The sequence shown here is derived from an EMBL/GenBank/DDBJ whole genome shotgun (WGS) entry which is preliminary data.</text>
</comment>
<dbReference type="AlphaFoldDB" id="A0A3E4UL08"/>
<dbReference type="CDD" id="cd13121">
    <property type="entry name" value="BF2867_like_C"/>
    <property type="match status" value="1"/>
</dbReference>
<dbReference type="PROSITE" id="PS51257">
    <property type="entry name" value="PROKAR_LIPOPROTEIN"/>
    <property type="match status" value="1"/>
</dbReference>
<dbReference type="InterPro" id="IPR042278">
    <property type="entry name" value="Mfa-like_1_N"/>
</dbReference>
<evidence type="ECO:0000313" key="2">
    <source>
        <dbReference type="EMBL" id="RGM11251.1"/>
    </source>
</evidence>
<gene>
    <name evidence="2" type="ORF">DXC34_13975</name>
</gene>
<dbReference type="Pfam" id="PF13149">
    <property type="entry name" value="Mfa_like_1"/>
    <property type="match status" value="1"/>
</dbReference>
<dbReference type="EMBL" id="QSSV01000019">
    <property type="protein sequence ID" value="RGM11251.1"/>
    <property type="molecule type" value="Genomic_DNA"/>
</dbReference>
<dbReference type="InterPro" id="IPR025049">
    <property type="entry name" value="Mfa-like_1"/>
</dbReference>